<dbReference type="GeneID" id="35872151"/>
<gene>
    <name evidence="1" type="ORF">SAMN03084138_01211</name>
</gene>
<organism evidence="1 2">
    <name type="scientific">Enterovibrio norvegicus DSM 15893</name>
    <dbReference type="NCBI Taxonomy" id="1121869"/>
    <lineage>
        <taxon>Bacteria</taxon>
        <taxon>Pseudomonadati</taxon>
        <taxon>Pseudomonadota</taxon>
        <taxon>Gammaproteobacteria</taxon>
        <taxon>Vibrionales</taxon>
        <taxon>Vibrionaceae</taxon>
        <taxon>Enterovibrio</taxon>
    </lineage>
</organism>
<evidence type="ECO:0008006" key="3">
    <source>
        <dbReference type="Google" id="ProtNLM"/>
    </source>
</evidence>
<dbReference type="Proteomes" id="UP000182692">
    <property type="component" value="Unassembled WGS sequence"/>
</dbReference>
<dbReference type="EMBL" id="FOWR01000007">
    <property type="protein sequence ID" value="SFP05773.1"/>
    <property type="molecule type" value="Genomic_DNA"/>
</dbReference>
<protein>
    <recommendedName>
        <fullName evidence="3">Glycoside hydrolase 123 C-terminal domain-containing protein</fullName>
    </recommendedName>
</protein>
<evidence type="ECO:0000313" key="1">
    <source>
        <dbReference type="EMBL" id="SFP05773.1"/>
    </source>
</evidence>
<dbReference type="AlphaFoldDB" id="A0A1I5M8F2"/>
<reference evidence="1 2" key="1">
    <citation type="submission" date="2016-10" db="EMBL/GenBank/DDBJ databases">
        <authorList>
            <person name="de Groot N.N."/>
        </authorList>
    </citation>
    <scope>NUCLEOTIDE SEQUENCE [LARGE SCALE GENOMIC DNA]</scope>
    <source>
        <strain evidence="1 2">DSM 15893</strain>
    </source>
</reference>
<evidence type="ECO:0000313" key="2">
    <source>
        <dbReference type="Proteomes" id="UP000182692"/>
    </source>
</evidence>
<name>A0A1I5M8F2_9GAMM</name>
<proteinExistence type="predicted"/>
<dbReference type="OrthoDB" id="7345857at2"/>
<dbReference type="STRING" id="1121869.SAMN03084138_01211"/>
<dbReference type="RefSeq" id="WP_017016154.1">
    <property type="nucleotide sequence ID" value="NZ_FOWR01000007.1"/>
</dbReference>
<accession>A0A1I5M8F2</accession>
<sequence length="794" mass="89009">MKAWLLYLLAIIAAPVSAELRIEKSSLHTVSETSLLIIKGMNLSDSEVILVIRADDTVNPGYADRANIERVLTKGEFELQVPFASMRTPGGRQLNLNALEKIIIFPGEKKRGFALMSANVETPKPLGENVYAWDLGPVGSAIWPGFQPLTIKSGLLSGQGLNPIDRSARMQAADSLTIDGIRGIDTAALPLPAGKWQITFWLRDAGEWEYLPHPLQREIRVNGNTVYRQNRSPREWIEQVYLKRRDIAVTPNSNSWDLYGKRESDRVTFNVTSNGEPVIIRLYGDSTDAQFVSGILAVPADNPMILDMLTRQRQAWWEKNWPVSDWKAWPTGSAHLKPTQKDTSNNTGSIVNAAPDTSALIEFNFEQGNVPGAPMVMISKPTLGETALNVSWHWSQWSLTRTHLSSTLLNANDSFLRHGLMPINEGVAMPRKLVLRIDVPKGTPAGKYSGELHVMMQGKSLKQPLTVSVIKASLPALSKPVGIYLEKPVHYGWFKDIAHLGDQAMMCDLSYLRTLGLTGISPPFPTPYNEDEQLAFEKLSVSLNKMGYTASMAYTPAKRLSQAIGTGNAANVVAQLESSYKKRLQPSPFWSIADEPSNPGNVDLFEDMQRHFAMFAPTAKLAGHLNHDKDKAYLPMFDLVLINDGFGADKEDIEEAQADEREVWLYNLPNPRASSGFYLWQTQADGFLKWHGRMPTADPFDPTDGREFDVQFLYPTENPCPEEPDIHRDLYEIMEGIVDYRWMLWLEQKAQTDKQASALLSTLQRTIPDEWEDVPGITPQQLNTWRQQITELAR</sequence>